<accession>A0A8H4ELD1</accession>
<dbReference type="OrthoDB" id="2398824at2759"/>
<reference evidence="1 2" key="1">
    <citation type="journal article" date="2019" name="Environ. Microbiol.">
        <title>At the nexus of three kingdoms: the genome of the mycorrhizal fungus Gigaspora margarita provides insights into plant, endobacterial and fungal interactions.</title>
        <authorList>
            <person name="Venice F."/>
            <person name="Ghignone S."/>
            <person name="Salvioli di Fossalunga A."/>
            <person name="Amselem J."/>
            <person name="Novero M."/>
            <person name="Xianan X."/>
            <person name="Sedzielewska Toro K."/>
            <person name="Morin E."/>
            <person name="Lipzen A."/>
            <person name="Grigoriev I.V."/>
            <person name="Henrissat B."/>
            <person name="Martin F.M."/>
            <person name="Bonfante P."/>
        </authorList>
    </citation>
    <scope>NUCLEOTIDE SEQUENCE [LARGE SCALE GENOMIC DNA]</scope>
    <source>
        <strain evidence="1 2">BEG34</strain>
    </source>
</reference>
<dbReference type="InterPro" id="IPR035965">
    <property type="entry name" value="PAS-like_dom_sf"/>
</dbReference>
<protein>
    <submittedName>
        <fullName evidence="1">PAS domain S-box protein</fullName>
    </submittedName>
</protein>
<sequence>MSTYRSNTENKESDFANTVYNYDWSSTLFGPMELWDTSLKNAVTLSLHSVFPINICVYPNWIYLYNKAWQPILKTKHPSALGKPVKEVWPEIYEIIDEQLEKVRTTGKGIFYSDCLFELQRDGYTEEAYFNYTYSPIFKSDGSSVCAVFVMAQENTQKVLNNRRLKIVGEFGRRITEVESLENASHIITEVLSDHNADIPYALIYFVEHKLNTASESLIARLIATTFDCDGEKGWLFPNYLPETPAIIDLTKDVNKSYNTYPEVNRETILSSFIKCDSWPLHLLIEEGGHIMVLLKDGSQAVLLLTKIPLDEGRVLSAILICGINRRRKLDEKYMEFLKVCQNSYD</sequence>
<dbReference type="Gene3D" id="3.30.450.20">
    <property type="entry name" value="PAS domain"/>
    <property type="match status" value="1"/>
</dbReference>
<dbReference type="Proteomes" id="UP000439903">
    <property type="component" value="Unassembled WGS sequence"/>
</dbReference>
<evidence type="ECO:0000313" key="1">
    <source>
        <dbReference type="EMBL" id="KAF0510830.1"/>
    </source>
</evidence>
<dbReference type="SUPFAM" id="SSF55785">
    <property type="entry name" value="PYP-like sensor domain (PAS domain)"/>
    <property type="match status" value="1"/>
</dbReference>
<evidence type="ECO:0000313" key="2">
    <source>
        <dbReference type="Proteomes" id="UP000439903"/>
    </source>
</evidence>
<organism evidence="1 2">
    <name type="scientific">Gigaspora margarita</name>
    <dbReference type="NCBI Taxonomy" id="4874"/>
    <lineage>
        <taxon>Eukaryota</taxon>
        <taxon>Fungi</taxon>
        <taxon>Fungi incertae sedis</taxon>
        <taxon>Mucoromycota</taxon>
        <taxon>Glomeromycotina</taxon>
        <taxon>Glomeromycetes</taxon>
        <taxon>Diversisporales</taxon>
        <taxon>Gigasporaceae</taxon>
        <taxon>Gigaspora</taxon>
    </lineage>
</organism>
<keyword evidence="2" id="KW-1185">Reference proteome</keyword>
<gene>
    <name evidence="1" type="ORF">F8M41_018382</name>
</gene>
<name>A0A8H4ELD1_GIGMA</name>
<dbReference type="EMBL" id="WTPW01000445">
    <property type="protein sequence ID" value="KAF0510830.1"/>
    <property type="molecule type" value="Genomic_DNA"/>
</dbReference>
<dbReference type="AlphaFoldDB" id="A0A8H4ELD1"/>
<proteinExistence type="predicted"/>
<comment type="caution">
    <text evidence="1">The sequence shown here is derived from an EMBL/GenBank/DDBJ whole genome shotgun (WGS) entry which is preliminary data.</text>
</comment>